<keyword evidence="1" id="KW-1133">Transmembrane helix</keyword>
<gene>
    <name evidence="2" type="ORF">C451_05278</name>
</gene>
<organism evidence="2 3">
    <name type="scientific">Halococcus thailandensis JCM 13552</name>
    <dbReference type="NCBI Taxonomy" id="1227457"/>
    <lineage>
        <taxon>Archaea</taxon>
        <taxon>Methanobacteriati</taxon>
        <taxon>Methanobacteriota</taxon>
        <taxon>Stenosarchaea group</taxon>
        <taxon>Halobacteria</taxon>
        <taxon>Halobacteriales</taxon>
        <taxon>Halococcaceae</taxon>
        <taxon>Halococcus</taxon>
    </lineage>
</organism>
<sequence>MNGIWNAFREFRGSHLASILATILLMLIGLYYIIDSTDTINLVIGAMFLIGGILNLLDGVFYRN</sequence>
<comment type="caution">
    <text evidence="2">The sequence shown here is derived from an EMBL/GenBank/DDBJ whole genome shotgun (WGS) entry which is preliminary data.</text>
</comment>
<proteinExistence type="predicted"/>
<name>M0NEU3_9EURY</name>
<accession>M0NEU3</accession>
<dbReference type="Proteomes" id="UP000011680">
    <property type="component" value="Unassembled WGS sequence"/>
</dbReference>
<keyword evidence="1" id="KW-0472">Membrane</keyword>
<dbReference type="EMBL" id="AOMF01000112">
    <property type="protein sequence ID" value="EMA55604.1"/>
    <property type="molecule type" value="Genomic_DNA"/>
</dbReference>
<evidence type="ECO:0000256" key="1">
    <source>
        <dbReference type="SAM" id="Phobius"/>
    </source>
</evidence>
<evidence type="ECO:0000313" key="3">
    <source>
        <dbReference type="Proteomes" id="UP000011680"/>
    </source>
</evidence>
<dbReference type="AlphaFoldDB" id="M0NEU3"/>
<reference evidence="2 3" key="1">
    <citation type="journal article" date="2014" name="PLoS Genet.">
        <title>Phylogenetically driven sequencing of extremely halophilic archaea reveals strategies for static and dynamic osmo-response.</title>
        <authorList>
            <person name="Becker E.A."/>
            <person name="Seitzer P.M."/>
            <person name="Tritt A."/>
            <person name="Larsen D."/>
            <person name="Krusor M."/>
            <person name="Yao A.I."/>
            <person name="Wu D."/>
            <person name="Madern D."/>
            <person name="Eisen J.A."/>
            <person name="Darling A.E."/>
            <person name="Facciotti M.T."/>
        </authorList>
    </citation>
    <scope>NUCLEOTIDE SEQUENCE [LARGE SCALE GENOMIC DNA]</scope>
    <source>
        <strain evidence="2 3">JCM 13552</strain>
    </source>
</reference>
<feature type="transmembrane region" description="Helical" evidence="1">
    <location>
        <begin position="16"/>
        <end position="34"/>
    </location>
</feature>
<keyword evidence="3" id="KW-1185">Reference proteome</keyword>
<evidence type="ECO:0000313" key="2">
    <source>
        <dbReference type="EMBL" id="EMA55604.1"/>
    </source>
</evidence>
<keyword evidence="1" id="KW-0812">Transmembrane</keyword>
<feature type="transmembrane region" description="Helical" evidence="1">
    <location>
        <begin position="40"/>
        <end position="62"/>
    </location>
</feature>
<protein>
    <submittedName>
        <fullName evidence="2">Uncharacterized protein</fullName>
    </submittedName>
</protein>